<dbReference type="PANTHER" id="PTHR12592">
    <property type="entry name" value="ATP-DEPENDENT (S)-NAD(P)H-HYDRATE DEHYDRATASE FAMILY MEMBER"/>
    <property type="match status" value="1"/>
</dbReference>
<dbReference type="SUPFAM" id="SSF53613">
    <property type="entry name" value="Ribokinase-like"/>
    <property type="match status" value="1"/>
</dbReference>
<feature type="binding site" evidence="6">
    <location>
        <position position="43"/>
    </location>
    <ligand>
        <name>(6S)-NADPHX</name>
        <dbReference type="ChEBI" id="CHEBI:64076"/>
    </ligand>
</feature>
<keyword evidence="1 6" id="KW-0547">Nucleotide-binding</keyword>
<comment type="caution">
    <text evidence="9">The sequence shown here is derived from an EMBL/GenBank/DDBJ whole genome shotgun (WGS) entry which is preliminary data.</text>
</comment>
<organism evidence="9 10">
    <name type="scientific">Sphingomonas rosea</name>
    <dbReference type="NCBI Taxonomy" id="335605"/>
    <lineage>
        <taxon>Bacteria</taxon>
        <taxon>Pseudomonadati</taxon>
        <taxon>Pseudomonadota</taxon>
        <taxon>Alphaproteobacteria</taxon>
        <taxon>Sphingomonadales</taxon>
        <taxon>Sphingomonadaceae</taxon>
        <taxon>Sphingomonas</taxon>
    </lineage>
</organism>
<keyword evidence="2 6" id="KW-0067">ATP-binding</keyword>
<dbReference type="RefSeq" id="WP_344695463.1">
    <property type="nucleotide sequence ID" value="NZ_BAABBR010000001.1"/>
</dbReference>
<feature type="binding site" evidence="6">
    <location>
        <begin position="201"/>
        <end position="205"/>
    </location>
    <ligand>
        <name>AMP</name>
        <dbReference type="ChEBI" id="CHEBI:456215"/>
    </ligand>
</feature>
<evidence type="ECO:0000256" key="4">
    <source>
        <dbReference type="ARBA" id="ARBA00023027"/>
    </source>
</evidence>
<sequence>MTEPTPLDEKLLRSRPLPEIGSGDKDKRGSILIIAGSREVAGAALLTALGAMRAGAGRLQIATAECAATGLSVSMPEAMVRGLAEGRNGGFAASTIGPLAALAAKADVVVAGPGIEGSGTTPQLAEALARQCSKLVLDAALLHALPDRCRQIAEAPSTPVLLPHSGEMASLLGREEAEIAADPVKAGRDCAGRYQAVTLVKGVASHIVAPDGQLFRYEGGGPGLGVSGSGDTLAGIVGGLLARGADPLTALLWGVWCHGEAGKRLAERIGALGYLAREIPDEVPGILRDMGQLTP</sequence>
<feature type="binding site" evidence="6">
    <location>
        <position position="231"/>
    </location>
    <ligand>
        <name>(6S)-NADPHX</name>
        <dbReference type="ChEBI" id="CHEBI:64076"/>
    </ligand>
</feature>
<feature type="binding site" evidence="6">
    <location>
        <position position="230"/>
    </location>
    <ligand>
        <name>AMP</name>
        <dbReference type="ChEBI" id="CHEBI:456215"/>
    </ligand>
</feature>
<keyword evidence="3 6" id="KW-0521">NADP</keyword>
<evidence type="ECO:0000256" key="5">
    <source>
        <dbReference type="ARBA" id="ARBA00023239"/>
    </source>
</evidence>
<dbReference type="EMBL" id="BAABBR010000001">
    <property type="protein sequence ID" value="GAA4029244.1"/>
    <property type="molecule type" value="Genomic_DNA"/>
</dbReference>
<feature type="binding site" evidence="6">
    <location>
        <position position="164"/>
    </location>
    <ligand>
        <name>(6S)-NADPHX</name>
        <dbReference type="ChEBI" id="CHEBI:64076"/>
    </ligand>
</feature>
<dbReference type="NCBIfam" id="TIGR00196">
    <property type="entry name" value="yjeF_cterm"/>
    <property type="match status" value="1"/>
</dbReference>
<evidence type="ECO:0000256" key="2">
    <source>
        <dbReference type="ARBA" id="ARBA00022840"/>
    </source>
</evidence>
<evidence type="ECO:0000256" key="3">
    <source>
        <dbReference type="ARBA" id="ARBA00022857"/>
    </source>
</evidence>
<feature type="domain" description="YjeF C-terminal" evidence="8">
    <location>
        <begin position="8"/>
        <end position="290"/>
    </location>
</feature>
<evidence type="ECO:0000313" key="9">
    <source>
        <dbReference type="EMBL" id="GAA4029244.1"/>
    </source>
</evidence>
<dbReference type="CDD" id="cd01171">
    <property type="entry name" value="YXKO-related"/>
    <property type="match status" value="1"/>
</dbReference>
<dbReference type="EC" id="4.2.1.136" evidence="6"/>
<dbReference type="Gene3D" id="3.40.1190.20">
    <property type="match status" value="1"/>
</dbReference>
<evidence type="ECO:0000259" key="8">
    <source>
        <dbReference type="PROSITE" id="PS51383"/>
    </source>
</evidence>
<keyword evidence="10" id="KW-1185">Reference proteome</keyword>
<dbReference type="PANTHER" id="PTHR12592:SF0">
    <property type="entry name" value="ATP-DEPENDENT (S)-NAD(P)H-HYDRATE DEHYDRATASE"/>
    <property type="match status" value="1"/>
</dbReference>
<reference evidence="10" key="1">
    <citation type="journal article" date="2019" name="Int. J. Syst. Evol. Microbiol.">
        <title>The Global Catalogue of Microorganisms (GCM) 10K type strain sequencing project: providing services to taxonomists for standard genome sequencing and annotation.</title>
        <authorList>
            <consortium name="The Broad Institute Genomics Platform"/>
            <consortium name="The Broad Institute Genome Sequencing Center for Infectious Disease"/>
            <person name="Wu L."/>
            <person name="Ma J."/>
        </authorList>
    </citation>
    <scope>NUCLEOTIDE SEQUENCE [LARGE SCALE GENOMIC DNA]</scope>
    <source>
        <strain evidence="10">JCM 17564</strain>
    </source>
</reference>
<comment type="catalytic activity">
    <reaction evidence="6">
        <text>(6S)-NADHX + ADP = AMP + phosphate + NADH + H(+)</text>
        <dbReference type="Rhea" id="RHEA:32223"/>
        <dbReference type="ChEBI" id="CHEBI:15378"/>
        <dbReference type="ChEBI" id="CHEBI:43474"/>
        <dbReference type="ChEBI" id="CHEBI:57945"/>
        <dbReference type="ChEBI" id="CHEBI:64074"/>
        <dbReference type="ChEBI" id="CHEBI:456215"/>
        <dbReference type="ChEBI" id="CHEBI:456216"/>
        <dbReference type="EC" id="4.2.1.136"/>
    </reaction>
</comment>
<dbReference type="Pfam" id="PF01256">
    <property type="entry name" value="Carb_kinase"/>
    <property type="match status" value="1"/>
</dbReference>
<dbReference type="HAMAP" id="MF_01965">
    <property type="entry name" value="NADHX_dehydratase"/>
    <property type="match status" value="1"/>
</dbReference>
<evidence type="ECO:0000256" key="1">
    <source>
        <dbReference type="ARBA" id="ARBA00022741"/>
    </source>
</evidence>
<comment type="catalytic activity">
    <reaction evidence="6">
        <text>(6S)-NADPHX + ADP = AMP + phosphate + NADPH + H(+)</text>
        <dbReference type="Rhea" id="RHEA:32235"/>
        <dbReference type="ChEBI" id="CHEBI:15378"/>
        <dbReference type="ChEBI" id="CHEBI:43474"/>
        <dbReference type="ChEBI" id="CHEBI:57783"/>
        <dbReference type="ChEBI" id="CHEBI:64076"/>
        <dbReference type="ChEBI" id="CHEBI:456215"/>
        <dbReference type="ChEBI" id="CHEBI:456216"/>
        <dbReference type="EC" id="4.2.1.136"/>
    </reaction>
</comment>
<dbReference type="InterPro" id="IPR000631">
    <property type="entry name" value="CARKD"/>
</dbReference>
<feature type="binding site" evidence="6">
    <location>
        <position position="114"/>
    </location>
    <ligand>
        <name>(6S)-NADPHX</name>
        <dbReference type="ChEBI" id="CHEBI:64076"/>
    </ligand>
</feature>
<comment type="cofactor">
    <cofactor evidence="6">
        <name>Mg(2+)</name>
        <dbReference type="ChEBI" id="CHEBI:18420"/>
    </cofactor>
</comment>
<evidence type="ECO:0000313" key="10">
    <source>
        <dbReference type="Proteomes" id="UP001424459"/>
    </source>
</evidence>
<feature type="region of interest" description="Disordered" evidence="7">
    <location>
        <begin position="1"/>
        <end position="24"/>
    </location>
</feature>
<dbReference type="PROSITE" id="PS51383">
    <property type="entry name" value="YJEF_C_3"/>
    <property type="match status" value="1"/>
</dbReference>
<comment type="subunit">
    <text evidence="6">Homotetramer.</text>
</comment>
<evidence type="ECO:0000256" key="6">
    <source>
        <dbReference type="HAMAP-Rule" id="MF_01965"/>
    </source>
</evidence>
<comment type="function">
    <text evidence="6">Catalyzes the dehydration of the S-form of NAD(P)HX at the expense of ADP, which is converted to AMP. Together with NAD(P)HX epimerase, which catalyzes the epimerization of the S- and R-forms, the enzyme allows the repair of both epimers of NAD(P)HX, a damaged form of NAD(P)H that is a result of enzymatic or heat-dependent hydration.</text>
</comment>
<keyword evidence="5 6" id="KW-0456">Lyase</keyword>
<gene>
    <name evidence="6" type="primary">nnrD</name>
    <name evidence="9" type="ORF">GCM10022281_05480</name>
</gene>
<proteinExistence type="inferred from homology"/>
<name>A0ABP7TPM4_9SPHN</name>
<accession>A0ABP7TPM4</accession>
<dbReference type="Proteomes" id="UP001424459">
    <property type="component" value="Unassembled WGS sequence"/>
</dbReference>
<keyword evidence="4 6" id="KW-0520">NAD</keyword>
<protein>
    <recommendedName>
        <fullName evidence="6">ADP-dependent (S)-NAD(P)H-hydrate dehydratase</fullName>
        <ecNumber evidence="6">4.2.1.136</ecNumber>
    </recommendedName>
    <alternativeName>
        <fullName evidence="6">ADP-dependent NAD(P)HX dehydratase</fullName>
    </alternativeName>
</protein>
<comment type="similarity">
    <text evidence="6">Belongs to the NnrD/CARKD family.</text>
</comment>
<evidence type="ECO:0000256" key="7">
    <source>
        <dbReference type="SAM" id="MobiDB-lite"/>
    </source>
</evidence>
<dbReference type="InterPro" id="IPR029056">
    <property type="entry name" value="Ribokinase-like"/>
</dbReference>